<dbReference type="InterPro" id="IPR017927">
    <property type="entry name" value="FAD-bd_FR_type"/>
</dbReference>
<comment type="cofactor">
    <cofactor evidence="1">
        <name>FAD</name>
        <dbReference type="ChEBI" id="CHEBI:57692"/>
    </cofactor>
</comment>
<keyword evidence="13" id="KW-1185">Reference proteome</keyword>
<dbReference type="Gene3D" id="3.10.20.30">
    <property type="match status" value="1"/>
</dbReference>
<dbReference type="Gene3D" id="3.40.50.80">
    <property type="entry name" value="Nucleotide-binding domain of ferredoxin-NADP reductase (FNR) module"/>
    <property type="match status" value="1"/>
</dbReference>
<evidence type="ECO:0000256" key="3">
    <source>
        <dbReference type="ARBA" id="ARBA00022714"/>
    </source>
</evidence>
<dbReference type="PROSITE" id="PS51384">
    <property type="entry name" value="FAD_FR"/>
    <property type="match status" value="1"/>
</dbReference>
<evidence type="ECO:0000256" key="2">
    <source>
        <dbReference type="ARBA" id="ARBA00022630"/>
    </source>
</evidence>
<dbReference type="InterPro" id="IPR017938">
    <property type="entry name" value="Riboflavin_synthase-like_b-brl"/>
</dbReference>
<dbReference type="InterPro" id="IPR001041">
    <property type="entry name" value="2Fe-2S_ferredoxin-type"/>
</dbReference>
<sequence>MDALAPRNGPALWNPEEDEHLVCRAVREETHDVRTFVFAARSGGAFRFEPGQFLTFEFPVAGEPVYRCYTIASAPSRPDTVSITVKRVPGGPVSNWLHDTMRPGTVVKASGPMGEFSWARHPSPRARYLLVSGGSGVTPMMSMARTGFDRAETRDTVFVHAARTPLDIVFRDELDLMARRDRAFRAAFVVEGDAPGVGWGGYRGRLTLPMLESIAPDWREREVFVCGPAPFMRAVSQMLAGAGFTMAHHHEESFDFAELTGTEKTEAVEAEADLKAEARTFRIEFAKTRRQVDCPEDVTILEAARRAGIRLPASCTKGLCGTCKSKKASGEVAMHHGGGIRQREIDAGQILLCCSRPLSDVVIER</sequence>
<evidence type="ECO:0000256" key="6">
    <source>
        <dbReference type="ARBA" id="ARBA00023002"/>
    </source>
</evidence>
<dbReference type="RefSeq" id="WP_090668802.1">
    <property type="nucleotide sequence ID" value="NZ_FNIT01000001.1"/>
</dbReference>
<name>A0A1H0DC19_9HYPH</name>
<feature type="domain" description="FAD-binding FR-type" evidence="11">
    <location>
        <begin position="16"/>
        <end position="119"/>
    </location>
</feature>
<keyword evidence="2" id="KW-0285">Flavoprotein</keyword>
<evidence type="ECO:0000256" key="7">
    <source>
        <dbReference type="ARBA" id="ARBA00023004"/>
    </source>
</evidence>
<dbReference type="AlphaFoldDB" id="A0A1H0DC19"/>
<dbReference type="PANTHER" id="PTHR47354">
    <property type="entry name" value="NADH OXIDOREDUCTASE HCR"/>
    <property type="match status" value="1"/>
</dbReference>
<dbReference type="CDD" id="cd00207">
    <property type="entry name" value="fer2"/>
    <property type="match status" value="1"/>
</dbReference>
<dbReference type="SUPFAM" id="SSF52343">
    <property type="entry name" value="Ferredoxin reductase-like, C-terminal NADP-linked domain"/>
    <property type="match status" value="1"/>
</dbReference>
<dbReference type="OrthoDB" id="9796486at2"/>
<evidence type="ECO:0000256" key="5">
    <source>
        <dbReference type="ARBA" id="ARBA00022827"/>
    </source>
</evidence>
<dbReference type="PRINTS" id="PR00406">
    <property type="entry name" value="CYTB5RDTASE"/>
</dbReference>
<dbReference type="GO" id="GO:0046872">
    <property type="term" value="F:metal ion binding"/>
    <property type="evidence" value="ECO:0007669"/>
    <property type="project" value="UniProtKB-KW"/>
</dbReference>
<keyword evidence="6" id="KW-0560">Oxidoreductase</keyword>
<dbReference type="InterPro" id="IPR050415">
    <property type="entry name" value="MRET"/>
</dbReference>
<dbReference type="Pfam" id="PF00175">
    <property type="entry name" value="NAD_binding_1"/>
    <property type="match status" value="1"/>
</dbReference>
<accession>A0A1H0DC19</accession>
<dbReference type="SUPFAM" id="SSF63380">
    <property type="entry name" value="Riboflavin synthase domain-like"/>
    <property type="match status" value="1"/>
</dbReference>
<organism evidence="12 13">
    <name type="scientific">Aureimonas jatrophae</name>
    <dbReference type="NCBI Taxonomy" id="1166073"/>
    <lineage>
        <taxon>Bacteria</taxon>
        <taxon>Pseudomonadati</taxon>
        <taxon>Pseudomonadota</taxon>
        <taxon>Alphaproteobacteria</taxon>
        <taxon>Hyphomicrobiales</taxon>
        <taxon>Aurantimonadaceae</taxon>
        <taxon>Aureimonas</taxon>
    </lineage>
</organism>
<dbReference type="Pfam" id="PF00970">
    <property type="entry name" value="FAD_binding_6"/>
    <property type="match status" value="1"/>
</dbReference>
<dbReference type="InterPro" id="IPR006058">
    <property type="entry name" value="2Fe2S_fd_BS"/>
</dbReference>
<keyword evidence="5" id="KW-0274">FAD</keyword>
<dbReference type="PROSITE" id="PS00197">
    <property type="entry name" value="2FE2S_FER_1"/>
    <property type="match status" value="1"/>
</dbReference>
<keyword evidence="7" id="KW-0408">Iron</keyword>
<feature type="domain" description="2Fe-2S ferredoxin-type" evidence="10">
    <location>
        <begin position="281"/>
        <end position="365"/>
    </location>
</feature>
<dbReference type="InterPro" id="IPR008333">
    <property type="entry name" value="Cbr1-like_FAD-bd_dom"/>
</dbReference>
<dbReference type="InterPro" id="IPR039261">
    <property type="entry name" value="FNR_nucleotide-bd"/>
</dbReference>
<dbReference type="InterPro" id="IPR036010">
    <property type="entry name" value="2Fe-2S_ferredoxin-like_sf"/>
</dbReference>
<evidence type="ECO:0000256" key="1">
    <source>
        <dbReference type="ARBA" id="ARBA00001974"/>
    </source>
</evidence>
<evidence type="ECO:0000256" key="4">
    <source>
        <dbReference type="ARBA" id="ARBA00022723"/>
    </source>
</evidence>
<dbReference type="PANTHER" id="PTHR47354:SF6">
    <property type="entry name" value="NADH OXIDOREDUCTASE HCR"/>
    <property type="match status" value="1"/>
</dbReference>
<proteinExistence type="inferred from homology"/>
<dbReference type="Proteomes" id="UP000198793">
    <property type="component" value="Unassembled WGS sequence"/>
</dbReference>
<dbReference type="EMBL" id="FNIT01000001">
    <property type="protein sequence ID" value="SDN67678.1"/>
    <property type="molecule type" value="Genomic_DNA"/>
</dbReference>
<dbReference type="PROSITE" id="PS51085">
    <property type="entry name" value="2FE2S_FER_2"/>
    <property type="match status" value="1"/>
</dbReference>
<dbReference type="GO" id="GO:0016491">
    <property type="term" value="F:oxidoreductase activity"/>
    <property type="evidence" value="ECO:0007669"/>
    <property type="project" value="UniProtKB-KW"/>
</dbReference>
<comment type="similarity">
    <text evidence="9">In the N-terminal section; belongs to the FAD-binding oxidoreductase type 6 family.</text>
</comment>
<evidence type="ECO:0000313" key="13">
    <source>
        <dbReference type="Proteomes" id="UP000198793"/>
    </source>
</evidence>
<gene>
    <name evidence="12" type="ORF">SAMN05192530_101700</name>
</gene>
<evidence type="ECO:0000256" key="8">
    <source>
        <dbReference type="ARBA" id="ARBA00023014"/>
    </source>
</evidence>
<dbReference type="CDD" id="cd06215">
    <property type="entry name" value="FNR_iron_sulfur_binding_1"/>
    <property type="match status" value="1"/>
</dbReference>
<evidence type="ECO:0000256" key="9">
    <source>
        <dbReference type="ARBA" id="ARBA00061434"/>
    </source>
</evidence>
<evidence type="ECO:0000259" key="11">
    <source>
        <dbReference type="PROSITE" id="PS51384"/>
    </source>
</evidence>
<dbReference type="Gene3D" id="2.40.30.10">
    <property type="entry name" value="Translation factors"/>
    <property type="match status" value="1"/>
</dbReference>
<evidence type="ECO:0000313" key="12">
    <source>
        <dbReference type="EMBL" id="SDN67678.1"/>
    </source>
</evidence>
<keyword evidence="8" id="KW-0411">Iron-sulfur</keyword>
<dbReference type="InterPro" id="IPR012675">
    <property type="entry name" value="Beta-grasp_dom_sf"/>
</dbReference>
<dbReference type="SUPFAM" id="SSF54292">
    <property type="entry name" value="2Fe-2S ferredoxin-like"/>
    <property type="match status" value="1"/>
</dbReference>
<dbReference type="GO" id="GO:0051537">
    <property type="term" value="F:2 iron, 2 sulfur cluster binding"/>
    <property type="evidence" value="ECO:0007669"/>
    <property type="project" value="UniProtKB-KW"/>
</dbReference>
<evidence type="ECO:0000259" key="10">
    <source>
        <dbReference type="PROSITE" id="PS51085"/>
    </source>
</evidence>
<reference evidence="12 13" key="1">
    <citation type="submission" date="2016-10" db="EMBL/GenBank/DDBJ databases">
        <authorList>
            <person name="de Groot N.N."/>
        </authorList>
    </citation>
    <scope>NUCLEOTIDE SEQUENCE [LARGE SCALE GENOMIC DNA]</scope>
    <source>
        <strain evidence="13">L7-484,KACC 16230,DSM 25025</strain>
    </source>
</reference>
<protein>
    <submittedName>
        <fullName evidence="12">Ferredoxin-NADP reductase</fullName>
    </submittedName>
</protein>
<dbReference type="STRING" id="1166073.SAMN05192530_101700"/>
<keyword evidence="4" id="KW-0479">Metal-binding</keyword>
<dbReference type="Pfam" id="PF00111">
    <property type="entry name" value="Fer2"/>
    <property type="match status" value="1"/>
</dbReference>
<dbReference type="InterPro" id="IPR001433">
    <property type="entry name" value="OxRdtase_FAD/NAD-bd"/>
</dbReference>
<keyword evidence="3" id="KW-0001">2Fe-2S</keyword>